<evidence type="ECO:0000313" key="1">
    <source>
        <dbReference type="EMBL" id="QJR43421.1"/>
    </source>
</evidence>
<dbReference type="EMBL" id="CP053096">
    <property type="protein sequence ID" value="QJR43421.1"/>
    <property type="molecule type" value="Genomic_DNA"/>
</dbReference>
<reference evidence="1 2" key="1">
    <citation type="submission" date="2020-05" db="EMBL/GenBank/DDBJ databases">
        <title>Novel Mycoplasma species detected in Mirounga angustirostris (northern elephant seal) from the USA.</title>
        <authorList>
            <person name="Volokhov D.V."/>
        </authorList>
    </citation>
    <scope>NUCLEOTIDE SEQUENCE [LARGE SCALE GENOMIC DNA]</scope>
    <source>
        <strain evidence="1 2">Mirounga ES2806-GEN</strain>
    </source>
</reference>
<proteinExistence type="predicted"/>
<dbReference type="SUPFAM" id="SSF56784">
    <property type="entry name" value="HAD-like"/>
    <property type="match status" value="1"/>
</dbReference>
<organism evidence="1 2">
    <name type="scientific">Mycoplasma miroungigenitalium</name>
    <dbReference type="NCBI Taxonomy" id="754515"/>
    <lineage>
        <taxon>Bacteria</taxon>
        <taxon>Bacillati</taxon>
        <taxon>Mycoplasmatota</taxon>
        <taxon>Mollicutes</taxon>
        <taxon>Mycoplasmataceae</taxon>
        <taxon>Mycoplasma</taxon>
    </lineage>
</organism>
<dbReference type="PROSITE" id="PS01229">
    <property type="entry name" value="COF_2"/>
    <property type="match status" value="1"/>
</dbReference>
<accession>A0A6M4JFE6</accession>
<name>A0A6M4JFE6_9MOLU</name>
<dbReference type="NCBIfam" id="TIGR01484">
    <property type="entry name" value="HAD-SF-IIB"/>
    <property type="match status" value="1"/>
</dbReference>
<protein>
    <submittedName>
        <fullName evidence="1">Cof-type HAD-IIB family hydrolase</fullName>
    </submittedName>
</protein>
<keyword evidence="2" id="KW-1185">Reference proteome</keyword>
<dbReference type="PANTHER" id="PTHR10000:SF8">
    <property type="entry name" value="HAD SUPERFAMILY HYDROLASE-LIKE, TYPE 3"/>
    <property type="match status" value="1"/>
</dbReference>
<dbReference type="Gene3D" id="3.40.50.1000">
    <property type="entry name" value="HAD superfamily/HAD-like"/>
    <property type="match status" value="1"/>
</dbReference>
<dbReference type="InterPro" id="IPR036412">
    <property type="entry name" value="HAD-like_sf"/>
</dbReference>
<dbReference type="GO" id="GO:0005829">
    <property type="term" value="C:cytosol"/>
    <property type="evidence" value="ECO:0007669"/>
    <property type="project" value="TreeGrafter"/>
</dbReference>
<dbReference type="AlphaFoldDB" id="A0A6M4JFE6"/>
<keyword evidence="1" id="KW-0378">Hydrolase</keyword>
<dbReference type="NCBIfam" id="TIGR00099">
    <property type="entry name" value="Cof-subfamily"/>
    <property type="match status" value="1"/>
</dbReference>
<dbReference type="InterPro" id="IPR006379">
    <property type="entry name" value="HAD-SF_hydro_IIB"/>
</dbReference>
<dbReference type="InterPro" id="IPR000150">
    <property type="entry name" value="Cof"/>
</dbReference>
<dbReference type="Pfam" id="PF08282">
    <property type="entry name" value="Hydrolase_3"/>
    <property type="match status" value="1"/>
</dbReference>
<dbReference type="Proteomes" id="UP000500686">
    <property type="component" value="Chromosome"/>
</dbReference>
<dbReference type="Gene3D" id="3.30.1240.10">
    <property type="match status" value="1"/>
</dbReference>
<dbReference type="RefSeq" id="WP_171111145.1">
    <property type="nucleotide sequence ID" value="NZ_CP053096.1"/>
</dbReference>
<sequence>MTENKFKRVVFSDVDGTIYEYPTRIITPENKRTIINAKVEDVEFVITTGNPLFQKMKDLTREFESRYLITSNGAEIYDTHESKYLYKKTISNSALSKIMSVVEKYNGGISWNNENGFGIYKVSNNTKKFLSEFNDFNYDSEPMPKIEDIFKIEILEPVHCIEQIYKELDSMNLDIEMVFLFDFIEITAKDVSKGSAVEWMCNNIFNTELKYVMAIGDSKNDLSMLSKVGYGYAMDNASDYVKSKVSLYTSDCKQNGLSEAIIDYVYRTKNDKMKSDVLDRVNSYKEKQRKKFNY</sequence>
<dbReference type="InterPro" id="IPR023214">
    <property type="entry name" value="HAD_sf"/>
</dbReference>
<dbReference type="PANTHER" id="PTHR10000">
    <property type="entry name" value="PHOSPHOSERINE PHOSPHATASE"/>
    <property type="match status" value="1"/>
</dbReference>
<dbReference type="GO" id="GO:0000287">
    <property type="term" value="F:magnesium ion binding"/>
    <property type="evidence" value="ECO:0007669"/>
    <property type="project" value="TreeGrafter"/>
</dbReference>
<evidence type="ECO:0000313" key="2">
    <source>
        <dbReference type="Proteomes" id="UP000500686"/>
    </source>
</evidence>
<gene>
    <name evidence="1" type="ORF">HLA87_01310</name>
</gene>
<dbReference type="KEGG" id="mmir:HLA87_01310"/>
<dbReference type="GO" id="GO:0016791">
    <property type="term" value="F:phosphatase activity"/>
    <property type="evidence" value="ECO:0007669"/>
    <property type="project" value="UniProtKB-ARBA"/>
</dbReference>